<keyword evidence="4" id="KW-0472">Membrane</keyword>
<dbReference type="SUPFAM" id="SSF54001">
    <property type="entry name" value="Cysteine proteinases"/>
    <property type="match status" value="1"/>
</dbReference>
<keyword evidence="8" id="KW-1185">Reference proteome</keyword>
<keyword evidence="4" id="KW-1133">Transmembrane helix</keyword>
<evidence type="ECO:0000256" key="3">
    <source>
        <dbReference type="ARBA" id="ARBA00023157"/>
    </source>
</evidence>
<feature type="domain" description="Cathepsin propeptide inhibitor" evidence="6">
    <location>
        <begin position="42"/>
        <end position="97"/>
    </location>
</feature>
<dbReference type="Gene3D" id="3.90.70.10">
    <property type="entry name" value="Cysteine proteinases"/>
    <property type="match status" value="1"/>
</dbReference>
<dbReference type="InterPro" id="IPR039417">
    <property type="entry name" value="Peptidase_C1A_papain-like"/>
</dbReference>
<reference evidence="7 8" key="1">
    <citation type="submission" date="2016-11" db="EMBL/GenBank/DDBJ databases">
        <title>The macronuclear genome of Stentor coeruleus: a giant cell with tiny introns.</title>
        <authorList>
            <person name="Slabodnick M."/>
            <person name="Ruby J.G."/>
            <person name="Reiff S.B."/>
            <person name="Swart E.C."/>
            <person name="Gosai S."/>
            <person name="Prabakaran S."/>
            <person name="Witkowska E."/>
            <person name="Larue G.E."/>
            <person name="Fisher S."/>
            <person name="Freeman R.M."/>
            <person name="Gunawardena J."/>
            <person name="Chu W."/>
            <person name="Stover N.A."/>
            <person name="Gregory B.D."/>
            <person name="Nowacki M."/>
            <person name="Derisi J."/>
            <person name="Roy S.W."/>
            <person name="Marshall W.F."/>
            <person name="Sood P."/>
        </authorList>
    </citation>
    <scope>NUCLEOTIDE SEQUENCE [LARGE SCALE GENOMIC DNA]</scope>
    <source>
        <strain evidence="7">WM001</strain>
    </source>
</reference>
<evidence type="ECO:0000256" key="1">
    <source>
        <dbReference type="ARBA" id="ARBA00008455"/>
    </source>
</evidence>
<name>A0A1R2BZU4_9CILI</name>
<dbReference type="InterPro" id="IPR013201">
    <property type="entry name" value="Prot_inhib_I29"/>
</dbReference>
<comment type="caution">
    <text evidence="7">The sequence shown here is derived from an EMBL/GenBank/DDBJ whole genome shotgun (WGS) entry which is preliminary data.</text>
</comment>
<dbReference type="Proteomes" id="UP000187209">
    <property type="component" value="Unassembled WGS sequence"/>
</dbReference>
<keyword evidence="3" id="KW-1015">Disulfide bond</keyword>
<evidence type="ECO:0000313" key="8">
    <source>
        <dbReference type="Proteomes" id="UP000187209"/>
    </source>
</evidence>
<evidence type="ECO:0000259" key="6">
    <source>
        <dbReference type="SMART" id="SM00848"/>
    </source>
</evidence>
<protein>
    <recommendedName>
        <fullName evidence="9">Peptidase C1A papain C-terminal domain-containing protein</fullName>
    </recommendedName>
</protein>
<evidence type="ECO:0000256" key="2">
    <source>
        <dbReference type="ARBA" id="ARBA00023145"/>
    </source>
</evidence>
<dbReference type="InterPro" id="IPR000668">
    <property type="entry name" value="Peptidase_C1A_C"/>
</dbReference>
<proteinExistence type="inferred from homology"/>
<dbReference type="Pfam" id="PF08246">
    <property type="entry name" value="Inhibitor_I29"/>
    <property type="match status" value="1"/>
</dbReference>
<feature type="domain" description="Peptidase C1A papain C-terminal" evidence="5">
    <location>
        <begin position="123"/>
        <end position="335"/>
    </location>
</feature>
<gene>
    <name evidence="7" type="ORF">SteCoe_17045</name>
</gene>
<evidence type="ECO:0000259" key="5">
    <source>
        <dbReference type="SMART" id="SM00645"/>
    </source>
</evidence>
<dbReference type="EMBL" id="MPUH01000346">
    <property type="protein sequence ID" value="OMJ82266.1"/>
    <property type="molecule type" value="Genomic_DNA"/>
</dbReference>
<dbReference type="FunFam" id="3.90.70.10:FF:000332">
    <property type="entry name" value="Cathepsin L1"/>
    <property type="match status" value="1"/>
</dbReference>
<dbReference type="SMART" id="SM00645">
    <property type="entry name" value="Pept_C1"/>
    <property type="match status" value="1"/>
</dbReference>
<evidence type="ECO:0000313" key="7">
    <source>
        <dbReference type="EMBL" id="OMJ82266.1"/>
    </source>
</evidence>
<dbReference type="InterPro" id="IPR038765">
    <property type="entry name" value="Papain-like_cys_pep_sf"/>
</dbReference>
<accession>A0A1R2BZU4</accession>
<evidence type="ECO:0008006" key="9">
    <source>
        <dbReference type="Google" id="ProtNLM"/>
    </source>
</evidence>
<organism evidence="7 8">
    <name type="scientific">Stentor coeruleus</name>
    <dbReference type="NCBI Taxonomy" id="5963"/>
    <lineage>
        <taxon>Eukaryota</taxon>
        <taxon>Sar</taxon>
        <taxon>Alveolata</taxon>
        <taxon>Ciliophora</taxon>
        <taxon>Postciliodesmatophora</taxon>
        <taxon>Heterotrichea</taxon>
        <taxon>Heterotrichida</taxon>
        <taxon>Stentoridae</taxon>
        <taxon>Stentor</taxon>
    </lineage>
</organism>
<dbReference type="GO" id="GO:0006508">
    <property type="term" value="P:proteolysis"/>
    <property type="evidence" value="ECO:0007669"/>
    <property type="project" value="InterPro"/>
</dbReference>
<feature type="transmembrane region" description="Helical" evidence="4">
    <location>
        <begin position="7"/>
        <end position="25"/>
    </location>
</feature>
<comment type="similarity">
    <text evidence="1">Belongs to the peptidase C1 family.</text>
</comment>
<dbReference type="PANTHER" id="PTHR12411">
    <property type="entry name" value="CYSTEINE PROTEASE FAMILY C1-RELATED"/>
    <property type="match status" value="1"/>
</dbReference>
<keyword evidence="4" id="KW-0812">Transmembrane</keyword>
<dbReference type="SMART" id="SM00848">
    <property type="entry name" value="Inhibitor_I29"/>
    <property type="match status" value="1"/>
</dbReference>
<dbReference type="AlphaFoldDB" id="A0A1R2BZU4"/>
<dbReference type="InterPro" id="IPR013128">
    <property type="entry name" value="Peptidase_C1A"/>
</dbReference>
<keyword evidence="2" id="KW-0865">Zymogen</keyword>
<dbReference type="CDD" id="cd02248">
    <property type="entry name" value="Peptidase_C1A"/>
    <property type="match status" value="1"/>
</dbReference>
<dbReference type="OrthoDB" id="190265at2759"/>
<evidence type="ECO:0000256" key="4">
    <source>
        <dbReference type="SAM" id="Phobius"/>
    </source>
</evidence>
<dbReference type="GO" id="GO:0008234">
    <property type="term" value="F:cysteine-type peptidase activity"/>
    <property type="evidence" value="ECO:0007669"/>
    <property type="project" value="InterPro"/>
</dbReference>
<sequence>MAGLKKFNILLLLLSAFLFLYYFLISSNSQKLSISELELAEFQNFIIKHNKIYVSNELKTRYEIFKKNQRFINAFNALTNDFILAINKFADLTTEEFASLYTEKIKTKKDKSTKIAMEKLNGPPSAFDWRDKGGVSDVMNQGTCKSSWAIAATGAIEGARVAQGLLDLENLSVQEILDCATAGQACGGGLVEDAYSFVVNNGLVSDIVYPYTGKNQTCFTNLVSKNITTITGYYDVISNDPTWLINAVSTTPTISIVESNNYVWQFYYSGIVNNYCGYDVSHYVLVVGYNNTEPNPYFIVKNSWGGDWGESGYIRIGIQGGTGICGIQVSSSYPIF</sequence>
<dbReference type="Pfam" id="PF00112">
    <property type="entry name" value="Peptidase_C1"/>
    <property type="match status" value="1"/>
</dbReference>